<dbReference type="AlphaFoldDB" id="A0A1W1CE42"/>
<organism evidence="1">
    <name type="scientific">hydrothermal vent metagenome</name>
    <dbReference type="NCBI Taxonomy" id="652676"/>
    <lineage>
        <taxon>unclassified sequences</taxon>
        <taxon>metagenomes</taxon>
        <taxon>ecological metagenomes</taxon>
    </lineage>
</organism>
<sequence length="113" mass="13317">MYQKKKVKLYILELLDNPAVTYPAYYVVSPAMYKNEMFHAALIALHSFDFSYYEVAKTYDDIFAMFQSGTFAIYKEKYIVGYFGNKMMYLESNGWKGMPATEDLFKIENWLVC</sequence>
<proteinExistence type="predicted"/>
<accession>A0A1W1CE42</accession>
<reference evidence="1" key="1">
    <citation type="submission" date="2016-10" db="EMBL/GenBank/DDBJ databases">
        <authorList>
            <person name="de Groot N.N."/>
        </authorList>
    </citation>
    <scope>NUCLEOTIDE SEQUENCE</scope>
</reference>
<evidence type="ECO:0000313" key="1">
    <source>
        <dbReference type="EMBL" id="SFV64130.1"/>
    </source>
</evidence>
<protein>
    <submittedName>
        <fullName evidence="1">Uncharacterized protein</fullName>
    </submittedName>
</protein>
<name>A0A1W1CE42_9ZZZZ</name>
<gene>
    <name evidence="1" type="ORF">MNB_SV-3-1504</name>
</gene>
<dbReference type="EMBL" id="FPHI01000025">
    <property type="protein sequence ID" value="SFV64130.1"/>
    <property type="molecule type" value="Genomic_DNA"/>
</dbReference>